<evidence type="ECO:0000313" key="2">
    <source>
        <dbReference type="Proteomes" id="UP001447516"/>
    </source>
</evidence>
<proteinExistence type="predicted"/>
<accession>A0ABV0AJJ7</accession>
<evidence type="ECO:0000313" key="1">
    <source>
        <dbReference type="EMBL" id="MEN3535394.1"/>
    </source>
</evidence>
<reference evidence="1 2" key="1">
    <citation type="submission" date="2024-05" db="EMBL/GenBank/DDBJ databases">
        <title>Microbispora sp.ZYX-F-249.</title>
        <authorList>
            <person name="Xie H."/>
        </authorList>
    </citation>
    <scope>NUCLEOTIDE SEQUENCE [LARGE SCALE GENOMIC DNA]</scope>
    <source>
        <strain evidence="1 2">ZYX-F-249</strain>
    </source>
</reference>
<protein>
    <submittedName>
        <fullName evidence="1">Uncharacterized protein</fullName>
    </submittedName>
</protein>
<name>A0ABV0AJJ7_9ACTN</name>
<dbReference type="EMBL" id="JBDJAW010000006">
    <property type="protein sequence ID" value="MEN3535394.1"/>
    <property type="molecule type" value="Genomic_DNA"/>
</dbReference>
<dbReference type="RefSeq" id="WP_346225449.1">
    <property type="nucleotide sequence ID" value="NZ_JBDJAW010000006.1"/>
</dbReference>
<comment type="caution">
    <text evidence="1">The sequence shown here is derived from an EMBL/GenBank/DDBJ whole genome shotgun (WGS) entry which is preliminary data.</text>
</comment>
<keyword evidence="2" id="KW-1185">Reference proteome</keyword>
<gene>
    <name evidence="1" type="ORF">AAH991_09820</name>
</gene>
<organism evidence="1 2">
    <name type="scientific">Microbispora maris</name>
    <dbReference type="NCBI Taxonomy" id="3144104"/>
    <lineage>
        <taxon>Bacteria</taxon>
        <taxon>Bacillati</taxon>
        <taxon>Actinomycetota</taxon>
        <taxon>Actinomycetes</taxon>
        <taxon>Streptosporangiales</taxon>
        <taxon>Streptosporangiaceae</taxon>
        <taxon>Microbispora</taxon>
    </lineage>
</organism>
<dbReference type="Proteomes" id="UP001447516">
    <property type="component" value="Unassembled WGS sequence"/>
</dbReference>
<sequence length="180" mass="19821">MEQAVPIPYARTLAEARLYLALTVEEAGREEPPVEGIEGWTLRSGGVEVLVPYASEAEARDEGEPFGVGPSALLDPGQWRLASAAYARRALADDLEYAEEPGDERLFLRVVSGWEAARDALAEVLKFIPPGEREVPAEAFRTEAGLAAREAEPESFLRDRLAEDIAFYQQNLDDFRSLNG</sequence>